<comment type="caution">
    <text evidence="1">The sequence shown here is derived from an EMBL/GenBank/DDBJ whole genome shotgun (WGS) entry which is preliminary data.</text>
</comment>
<organism evidence="1 2">
    <name type="scientific">Glycine soja</name>
    <name type="common">Wild soybean</name>
    <dbReference type="NCBI Taxonomy" id="3848"/>
    <lineage>
        <taxon>Eukaryota</taxon>
        <taxon>Viridiplantae</taxon>
        <taxon>Streptophyta</taxon>
        <taxon>Embryophyta</taxon>
        <taxon>Tracheophyta</taxon>
        <taxon>Spermatophyta</taxon>
        <taxon>Magnoliopsida</taxon>
        <taxon>eudicotyledons</taxon>
        <taxon>Gunneridae</taxon>
        <taxon>Pentapetalae</taxon>
        <taxon>rosids</taxon>
        <taxon>fabids</taxon>
        <taxon>Fabales</taxon>
        <taxon>Fabaceae</taxon>
        <taxon>Papilionoideae</taxon>
        <taxon>50 kb inversion clade</taxon>
        <taxon>NPAAA clade</taxon>
        <taxon>indigoferoid/millettioid clade</taxon>
        <taxon>Phaseoleae</taxon>
        <taxon>Glycine</taxon>
        <taxon>Glycine subgen. Soja</taxon>
    </lineage>
</organism>
<evidence type="ECO:0000313" key="1">
    <source>
        <dbReference type="EMBL" id="RZC19511.1"/>
    </source>
</evidence>
<dbReference type="Proteomes" id="UP000289340">
    <property type="component" value="Chromosome 3"/>
</dbReference>
<evidence type="ECO:0008006" key="3">
    <source>
        <dbReference type="Google" id="ProtNLM"/>
    </source>
</evidence>
<reference evidence="1 2" key="1">
    <citation type="submission" date="2018-09" db="EMBL/GenBank/DDBJ databases">
        <title>A high-quality reference genome of wild soybean provides a powerful tool to mine soybean genomes.</title>
        <authorList>
            <person name="Xie M."/>
            <person name="Chung C.Y.L."/>
            <person name="Li M.-W."/>
            <person name="Wong F.-L."/>
            <person name="Chan T.-F."/>
            <person name="Lam H.-M."/>
        </authorList>
    </citation>
    <scope>NUCLEOTIDE SEQUENCE [LARGE SCALE GENOMIC DNA]</scope>
    <source>
        <strain evidence="2">cv. W05</strain>
        <tissue evidence="1">Hypocotyl of etiolated seedlings</tissue>
    </source>
</reference>
<dbReference type="AlphaFoldDB" id="A0A445L8C5"/>
<sequence length="148" mass="17602">MCGGLSRIGFQQGTIYSREVISMINKNCYAHLVMEVETCSHILFACPKVEVIWKNCYAWLEVQTVLPRNMEEQMWQHVAYIKCKEEIFRWYVVWCIWKRRNALLFKRIEFDVKVVICGVFCMVMDAKQYQGLQLLFCSMVIGPFDMYI</sequence>
<evidence type="ECO:0000313" key="2">
    <source>
        <dbReference type="Proteomes" id="UP000289340"/>
    </source>
</evidence>
<dbReference type="EMBL" id="QZWG01000003">
    <property type="protein sequence ID" value="RZC19511.1"/>
    <property type="molecule type" value="Genomic_DNA"/>
</dbReference>
<accession>A0A445L8C5</accession>
<protein>
    <recommendedName>
        <fullName evidence="3">Reverse transcriptase zinc-binding domain-containing protein</fullName>
    </recommendedName>
</protein>
<proteinExistence type="predicted"/>
<keyword evidence="2" id="KW-1185">Reference proteome</keyword>
<gene>
    <name evidence="1" type="ORF">D0Y65_006365</name>
</gene>
<name>A0A445L8C5_GLYSO</name>